<accession>A0A1X7N2L3</accession>
<dbReference type="AlphaFoldDB" id="A0A1X7N2L3"/>
<proteinExistence type="predicted"/>
<keyword evidence="3" id="KW-1185">Reference proteome</keyword>
<reference evidence="3" key="1">
    <citation type="submission" date="2017-04" db="EMBL/GenBank/DDBJ databases">
        <authorList>
            <person name="Varghese N."/>
            <person name="Submissions S."/>
        </authorList>
    </citation>
    <scope>NUCLEOTIDE SEQUENCE [LARGE SCALE GENOMIC DNA]</scope>
    <source>
        <strain evidence="3">VKM Ac-2121</strain>
    </source>
</reference>
<protein>
    <submittedName>
        <fullName evidence="2">Uncharacterized protein</fullName>
    </submittedName>
</protein>
<dbReference type="STRING" id="1891671.SAMN06295885_0455"/>
<dbReference type="NCBIfam" id="NF041373">
    <property type="entry name" value="HGG_STG"/>
    <property type="match status" value="1"/>
</dbReference>
<evidence type="ECO:0000313" key="2">
    <source>
        <dbReference type="EMBL" id="SMH30661.1"/>
    </source>
</evidence>
<name>A0A1X7N2L3_9MICO</name>
<sequence length="262" mass="29326">MSDEGQNVGLWNDGRTPSVLCAAHRRNGDPCKRPPVKGTNVCSTHGGRAPQVRRRAEQRYAESADKAAYTMLQIMMNPKTSDRDKIAAAKDLLDRNGFIGKQELSVDMKISKFDEVARDIIMDIEPLESAFTYHDIVDADEVDDEPERPVAIEPAPRNVPAPRTATDEEWAEEQAYHRRNRTPARTDASDPAPPRRKAPARRPSNVPKMQTSTDAPRQPGPVQSRRDTVVPPEHPPVEADPRARETDGPRKRPRVAGRQPKR</sequence>
<evidence type="ECO:0000313" key="3">
    <source>
        <dbReference type="Proteomes" id="UP000193711"/>
    </source>
</evidence>
<evidence type="ECO:0000256" key="1">
    <source>
        <dbReference type="SAM" id="MobiDB-lite"/>
    </source>
</evidence>
<feature type="compositionally biased region" description="Basic and acidic residues" evidence="1">
    <location>
        <begin position="235"/>
        <end position="250"/>
    </location>
</feature>
<dbReference type="Proteomes" id="UP000193711">
    <property type="component" value="Unassembled WGS sequence"/>
</dbReference>
<gene>
    <name evidence="2" type="ORF">SAMN06295885_0455</name>
</gene>
<dbReference type="EMBL" id="FXBM01000001">
    <property type="protein sequence ID" value="SMH30661.1"/>
    <property type="molecule type" value="Genomic_DNA"/>
</dbReference>
<feature type="region of interest" description="Disordered" evidence="1">
    <location>
        <begin position="142"/>
        <end position="262"/>
    </location>
</feature>
<organism evidence="2 3">
    <name type="scientific">Rathayibacter oskolensis</name>
    <dbReference type="NCBI Taxonomy" id="1891671"/>
    <lineage>
        <taxon>Bacteria</taxon>
        <taxon>Bacillati</taxon>
        <taxon>Actinomycetota</taxon>
        <taxon>Actinomycetes</taxon>
        <taxon>Micrococcales</taxon>
        <taxon>Microbacteriaceae</taxon>
        <taxon>Rathayibacter</taxon>
    </lineage>
</organism>
<feature type="compositionally biased region" description="Basic residues" evidence="1">
    <location>
        <begin position="251"/>
        <end position="262"/>
    </location>
</feature>
<dbReference type="InterPro" id="IPR047675">
    <property type="entry name" value="Putative_zinc-bd"/>
</dbReference>